<feature type="transmembrane region" description="Helical" evidence="1">
    <location>
        <begin position="157"/>
        <end position="177"/>
    </location>
</feature>
<sequence>MKNHLMRDVGVVVISIAMAVILAKTGVLAELLANLQEWGWLGSLIAGMFFVSMFTAAPSGVALFEIAATHSAWEVAFFGGMGGLIGDLLIFRFVKGSLSEDVHWLFRNTKQKKFASLFLVKRFRWLMPVVGALIVASPFPDEIGLAMMGLSKMKTSVFIPISFLLNFLGILIIGLFAQGVF</sequence>
<feature type="transmembrane region" description="Helical" evidence="1">
    <location>
        <begin position="75"/>
        <end position="94"/>
    </location>
</feature>
<dbReference type="EMBL" id="MGDX01000011">
    <property type="protein sequence ID" value="OGL71524.1"/>
    <property type="molecule type" value="Genomic_DNA"/>
</dbReference>
<comment type="caution">
    <text evidence="2">The sequence shown here is derived from an EMBL/GenBank/DDBJ whole genome shotgun (WGS) entry which is preliminary data.</text>
</comment>
<evidence type="ECO:0000313" key="3">
    <source>
        <dbReference type="Proteomes" id="UP000177097"/>
    </source>
</evidence>
<evidence type="ECO:0000256" key="1">
    <source>
        <dbReference type="SAM" id="Phobius"/>
    </source>
</evidence>
<evidence type="ECO:0000313" key="2">
    <source>
        <dbReference type="EMBL" id="OGL71524.1"/>
    </source>
</evidence>
<dbReference type="STRING" id="1802389.A3C17_01615"/>
<feature type="transmembrane region" description="Helical" evidence="1">
    <location>
        <begin position="114"/>
        <end position="136"/>
    </location>
</feature>
<gene>
    <name evidence="2" type="ORF">A3C17_01615</name>
</gene>
<keyword evidence="1" id="KW-0812">Transmembrane</keyword>
<accession>A0A1F7U166</accession>
<proteinExistence type="predicted"/>
<dbReference type="AlphaFoldDB" id="A0A1F7U166"/>
<organism evidence="2 3">
    <name type="scientific">Candidatus Uhrbacteria bacterium RIFCSPHIGHO2_02_FULL_53_13</name>
    <dbReference type="NCBI Taxonomy" id="1802389"/>
    <lineage>
        <taxon>Bacteria</taxon>
        <taxon>Candidatus Uhriibacteriota</taxon>
    </lineage>
</organism>
<keyword evidence="1" id="KW-1133">Transmembrane helix</keyword>
<evidence type="ECO:0008006" key="4">
    <source>
        <dbReference type="Google" id="ProtNLM"/>
    </source>
</evidence>
<name>A0A1F7U166_9BACT</name>
<feature type="transmembrane region" description="Helical" evidence="1">
    <location>
        <begin position="39"/>
        <end position="63"/>
    </location>
</feature>
<reference evidence="2 3" key="1">
    <citation type="journal article" date="2016" name="Nat. Commun.">
        <title>Thousands of microbial genomes shed light on interconnected biogeochemical processes in an aquifer system.</title>
        <authorList>
            <person name="Anantharaman K."/>
            <person name="Brown C.T."/>
            <person name="Hug L.A."/>
            <person name="Sharon I."/>
            <person name="Castelle C.J."/>
            <person name="Probst A.J."/>
            <person name="Thomas B.C."/>
            <person name="Singh A."/>
            <person name="Wilkins M.J."/>
            <person name="Karaoz U."/>
            <person name="Brodie E.L."/>
            <person name="Williams K.H."/>
            <person name="Hubbard S.S."/>
            <person name="Banfield J.F."/>
        </authorList>
    </citation>
    <scope>NUCLEOTIDE SEQUENCE [LARGE SCALE GENOMIC DNA]</scope>
</reference>
<keyword evidence="1" id="KW-0472">Membrane</keyword>
<dbReference type="Proteomes" id="UP000177097">
    <property type="component" value="Unassembled WGS sequence"/>
</dbReference>
<protein>
    <recommendedName>
        <fullName evidence="4">TVP38/TMEM64 family membrane protein</fullName>
    </recommendedName>
</protein>